<keyword evidence="2" id="KW-0472">Membrane</keyword>
<feature type="domain" description="DUF4082" evidence="3">
    <location>
        <begin position="73"/>
        <end position="209"/>
    </location>
</feature>
<keyword evidence="5" id="KW-1185">Reference proteome</keyword>
<dbReference type="InterPro" id="IPR025141">
    <property type="entry name" value="DUF4082"/>
</dbReference>
<sequence>MKNTRTQTTNTSHDDSPNLHDSPQKPINKWKHRYTLIVGIAIVLVGLVGAITLNTINRTSAANPTPVGLWGNTTPSNTSATDDQATELGMRFTANTNGSIYGIRFYKGNGNNGTHTGSLWNTSGQRLATSTFTNESKSGWQQMNFSQPVAVKANTTYIASYFAPSAHYAYTYNFFNKSHTVGALTATQGLYKYGGGFPTKTYLASNYWVDVLFIPQSSTQPTSVPTQAPTQTATSQPKTPTPQPTIQVPTPTPTVIATPPTNPGTCSNFSACGFPDASNTGVPSGTTLKAQSGNISITDNNTVISGVDLTGSFDVYANNVTIENSRISSSNWWGINLRSGYSGLKILHCTIVGVVGKGPDNGGEDYGVSNMGNGSIEVGYNNISAFSDVISMGHGYIHDNYVHDLQAFRNMSNQMNHADPFISDGADPLGLTITHNTLLNQLTADQGASAAIGLFADDGPVTNATITNNWIAGGAYALYGGGQGSTNIKVTNNVFSTEYWPQCGIYGPVAYWNASGSGNIFSGNTFSNGKPVSPQS</sequence>
<feature type="transmembrane region" description="Helical" evidence="2">
    <location>
        <begin position="34"/>
        <end position="53"/>
    </location>
</feature>
<accession>A0A8J3I5Y4</accession>
<evidence type="ECO:0000259" key="3">
    <source>
        <dbReference type="Pfam" id="PF13313"/>
    </source>
</evidence>
<name>A0A8J3I5Y4_9CHLR</name>
<evidence type="ECO:0000313" key="5">
    <source>
        <dbReference type="Proteomes" id="UP000612362"/>
    </source>
</evidence>
<organism evidence="4 5">
    <name type="scientific">Ktedonospora formicarum</name>
    <dbReference type="NCBI Taxonomy" id="2778364"/>
    <lineage>
        <taxon>Bacteria</taxon>
        <taxon>Bacillati</taxon>
        <taxon>Chloroflexota</taxon>
        <taxon>Ktedonobacteria</taxon>
        <taxon>Ktedonobacterales</taxon>
        <taxon>Ktedonobacteraceae</taxon>
        <taxon>Ktedonospora</taxon>
    </lineage>
</organism>
<dbReference type="Proteomes" id="UP000612362">
    <property type="component" value="Unassembled WGS sequence"/>
</dbReference>
<dbReference type="AlphaFoldDB" id="A0A8J3I5Y4"/>
<evidence type="ECO:0000313" key="4">
    <source>
        <dbReference type="EMBL" id="GHO45994.1"/>
    </source>
</evidence>
<feature type="region of interest" description="Disordered" evidence="1">
    <location>
        <begin position="1"/>
        <end position="26"/>
    </location>
</feature>
<feature type="region of interest" description="Disordered" evidence="1">
    <location>
        <begin position="219"/>
        <end position="260"/>
    </location>
</feature>
<keyword evidence="2" id="KW-0812">Transmembrane</keyword>
<dbReference type="Pfam" id="PF13313">
    <property type="entry name" value="DUF4082"/>
    <property type="match status" value="1"/>
</dbReference>
<dbReference type="EMBL" id="BNJF01000002">
    <property type="protein sequence ID" value="GHO45994.1"/>
    <property type="molecule type" value="Genomic_DNA"/>
</dbReference>
<comment type="caution">
    <text evidence="4">The sequence shown here is derived from an EMBL/GenBank/DDBJ whole genome shotgun (WGS) entry which is preliminary data.</text>
</comment>
<feature type="compositionally biased region" description="Polar residues" evidence="1">
    <location>
        <begin position="1"/>
        <end position="11"/>
    </location>
</feature>
<gene>
    <name evidence="4" type="ORF">KSX_41570</name>
</gene>
<dbReference type="RefSeq" id="WP_220195402.1">
    <property type="nucleotide sequence ID" value="NZ_BNJF01000002.1"/>
</dbReference>
<proteinExistence type="predicted"/>
<dbReference type="SUPFAM" id="SSF51126">
    <property type="entry name" value="Pectin lyase-like"/>
    <property type="match status" value="1"/>
</dbReference>
<dbReference type="InterPro" id="IPR012334">
    <property type="entry name" value="Pectin_lyas_fold"/>
</dbReference>
<dbReference type="Gene3D" id="2.160.20.10">
    <property type="entry name" value="Single-stranded right-handed beta-helix, Pectin lyase-like"/>
    <property type="match status" value="1"/>
</dbReference>
<dbReference type="InterPro" id="IPR011050">
    <property type="entry name" value="Pectin_lyase_fold/virulence"/>
</dbReference>
<reference evidence="4" key="1">
    <citation type="submission" date="2020-10" db="EMBL/GenBank/DDBJ databases">
        <title>Taxonomic study of unclassified bacteria belonging to the class Ktedonobacteria.</title>
        <authorList>
            <person name="Yabe S."/>
            <person name="Wang C.M."/>
            <person name="Zheng Y."/>
            <person name="Sakai Y."/>
            <person name="Cavaletti L."/>
            <person name="Monciardini P."/>
            <person name="Donadio S."/>
        </authorList>
    </citation>
    <scope>NUCLEOTIDE SEQUENCE</scope>
    <source>
        <strain evidence="4">SOSP1-1</strain>
    </source>
</reference>
<keyword evidence="2" id="KW-1133">Transmembrane helix</keyword>
<feature type="compositionally biased region" description="Low complexity" evidence="1">
    <location>
        <begin position="219"/>
        <end position="259"/>
    </location>
</feature>
<evidence type="ECO:0000256" key="1">
    <source>
        <dbReference type="SAM" id="MobiDB-lite"/>
    </source>
</evidence>
<evidence type="ECO:0000256" key="2">
    <source>
        <dbReference type="SAM" id="Phobius"/>
    </source>
</evidence>
<protein>
    <recommendedName>
        <fullName evidence="3">DUF4082 domain-containing protein</fullName>
    </recommendedName>
</protein>